<evidence type="ECO:0000256" key="1">
    <source>
        <dbReference type="SAM" id="MobiDB-lite"/>
    </source>
</evidence>
<name>A0A9W4MKW2_9ACTN</name>
<accession>A0A9W4MKW2</accession>
<organism evidence="2 3">
    <name type="scientific">Actinacidiphila bryophytorum</name>
    <dbReference type="NCBI Taxonomy" id="1436133"/>
    <lineage>
        <taxon>Bacteria</taxon>
        <taxon>Bacillati</taxon>
        <taxon>Actinomycetota</taxon>
        <taxon>Actinomycetes</taxon>
        <taxon>Kitasatosporales</taxon>
        <taxon>Streptomycetaceae</taxon>
        <taxon>Actinacidiphila</taxon>
    </lineage>
</organism>
<reference evidence="2" key="1">
    <citation type="submission" date="2021-06" db="EMBL/GenBank/DDBJ databases">
        <authorList>
            <person name="Arsene-Ploetze F."/>
        </authorList>
    </citation>
    <scope>NUCLEOTIDE SEQUENCE</scope>
    <source>
        <strain evidence="2">SBRY1</strain>
    </source>
</reference>
<comment type="caution">
    <text evidence="2">The sequence shown here is derived from an EMBL/GenBank/DDBJ whole genome shotgun (WGS) entry which is preliminary data.</text>
</comment>
<evidence type="ECO:0000313" key="2">
    <source>
        <dbReference type="EMBL" id="CAG7656602.1"/>
    </source>
</evidence>
<keyword evidence="3" id="KW-1185">Reference proteome</keyword>
<evidence type="ECO:0000313" key="3">
    <source>
        <dbReference type="Proteomes" id="UP001153328"/>
    </source>
</evidence>
<dbReference type="Proteomes" id="UP001153328">
    <property type="component" value="Unassembled WGS sequence"/>
</dbReference>
<proteinExistence type="predicted"/>
<dbReference type="EMBL" id="CAJVAX010000022">
    <property type="protein sequence ID" value="CAG7656602.1"/>
    <property type="molecule type" value="Genomic_DNA"/>
</dbReference>
<feature type="region of interest" description="Disordered" evidence="1">
    <location>
        <begin position="95"/>
        <end position="114"/>
    </location>
</feature>
<dbReference type="AlphaFoldDB" id="A0A9W4MKW2"/>
<protein>
    <submittedName>
        <fullName evidence="2">Uncharacterized protein</fullName>
    </submittedName>
</protein>
<sequence>MLLERGAGLPARSFGFRRRGAALHRGVTRGAAVGGDAPLRASGQAHIRHRRRTPGVVASVARMRRFVVVMRPSKPDIPPGSEIRATCSLCGHTVPWERGRSGRGGVPDRRPDGP</sequence>
<gene>
    <name evidence="2" type="ORF">SBRY_80010</name>
</gene>